<evidence type="ECO:0000313" key="2">
    <source>
        <dbReference type="EMBL" id="AFK86148.1"/>
    </source>
</evidence>
<dbReference type="SUPFAM" id="SSF111038">
    <property type="entry name" value="YjbQ-like"/>
    <property type="match status" value="1"/>
</dbReference>
<dbReference type="PATRIC" id="fig|1094508.3.peg.1148"/>
<evidence type="ECO:0008006" key="4">
    <source>
        <dbReference type="Google" id="ProtNLM"/>
    </source>
</evidence>
<dbReference type="NCBIfam" id="TIGR00149">
    <property type="entry name" value="TIGR00149_YjbQ"/>
    <property type="match status" value="1"/>
</dbReference>
<evidence type="ECO:0000256" key="1">
    <source>
        <dbReference type="ARBA" id="ARBA00005534"/>
    </source>
</evidence>
<accession>I3VUF3</accession>
<organism evidence="2 3">
    <name type="scientific">Thermoanaerobacterium saccharolyticum (strain DSM 8691 / JW/SL-YS485)</name>
    <dbReference type="NCBI Taxonomy" id="1094508"/>
    <lineage>
        <taxon>Bacteria</taxon>
        <taxon>Bacillati</taxon>
        <taxon>Bacillota</taxon>
        <taxon>Clostridia</taxon>
        <taxon>Thermoanaerobacterales</taxon>
        <taxon>Thermoanaerobacteraceae</taxon>
        <taxon>Thermoanaerobacterium</taxon>
    </lineage>
</organism>
<dbReference type="InterPro" id="IPR001602">
    <property type="entry name" value="UPF0047_YjbQ-like"/>
</dbReference>
<dbReference type="PANTHER" id="PTHR30615">
    <property type="entry name" value="UNCHARACTERIZED PROTEIN YJBQ-RELATED"/>
    <property type="match status" value="1"/>
</dbReference>
<gene>
    <name evidence="2" type="ordered locus">Tsac_1135</name>
</gene>
<dbReference type="EMBL" id="CP003184">
    <property type="protein sequence ID" value="AFK86148.1"/>
    <property type="molecule type" value="Genomic_DNA"/>
</dbReference>
<sequence length="128" mass="14255">MEVIKIDTPSRETIIDITDEVRKIVGASGIKDGICFIHVPHTTAGISINENADPDVKEDVLKGLNEIIPKIRFRHLEGNSDAHIKSVLVGTSISVMIENGDMQLGTWQGIYFCEFDGPRHRKVYVKIV</sequence>
<dbReference type="PROSITE" id="PS01314">
    <property type="entry name" value="UPF0047"/>
    <property type="match status" value="1"/>
</dbReference>
<dbReference type="Pfam" id="PF01894">
    <property type="entry name" value="YjbQ"/>
    <property type="match status" value="1"/>
</dbReference>
<name>I3VUF3_THESW</name>
<dbReference type="KEGG" id="tsh:Tsac_1135"/>
<dbReference type="AlphaFoldDB" id="I3VUF3"/>
<evidence type="ECO:0000313" key="3">
    <source>
        <dbReference type="Proteomes" id="UP000006178"/>
    </source>
</evidence>
<dbReference type="STRING" id="1094508.Tsac_1135"/>
<proteinExistence type="inferred from homology"/>
<reference evidence="2 3" key="1">
    <citation type="journal article" date="2014" name="Appl. Environ. Microbiol.">
        <title>Profile of Secreted Hydrolases, Associated Proteins, and SlpA in Thermoanaerobacterium saccharolyticum during the Degradation of Hemicellulose.</title>
        <authorList>
            <person name="Currie D.H."/>
            <person name="Guss A.M."/>
            <person name="Herring C.D."/>
            <person name="Giannone R.J."/>
            <person name="Johnson C.M."/>
            <person name="Lankford P.K."/>
            <person name="Brown S.D."/>
            <person name="Hettich R.L."/>
            <person name="Lynd L.R."/>
        </authorList>
    </citation>
    <scope>NUCLEOTIDE SEQUENCE [LARGE SCALE GENOMIC DNA]</scope>
    <source>
        <strain evidence="3">DSM 8691 / JW/SL-YS485</strain>
    </source>
</reference>
<dbReference type="eggNOG" id="COG0432">
    <property type="taxonomic scope" value="Bacteria"/>
</dbReference>
<dbReference type="RefSeq" id="WP_014758032.1">
    <property type="nucleotide sequence ID" value="NC_017992.1"/>
</dbReference>
<dbReference type="Proteomes" id="UP000006178">
    <property type="component" value="Chromosome"/>
</dbReference>
<dbReference type="Gene3D" id="2.60.120.460">
    <property type="entry name" value="YjbQ-like"/>
    <property type="match status" value="1"/>
</dbReference>
<keyword evidence="3" id="KW-1185">Reference proteome</keyword>
<dbReference type="PANTHER" id="PTHR30615:SF8">
    <property type="entry name" value="UPF0047 PROTEIN C4A8.02C"/>
    <property type="match status" value="1"/>
</dbReference>
<comment type="similarity">
    <text evidence="1">Belongs to the UPF0047 family.</text>
</comment>
<protein>
    <recommendedName>
        <fullName evidence="4">Secondary thiamine-phosphate synthase enzyme</fullName>
    </recommendedName>
</protein>
<dbReference type="InterPro" id="IPR035917">
    <property type="entry name" value="YjbQ-like_sf"/>
</dbReference>
<dbReference type="BioCyc" id="TSAC1094508:GLMA-1157-MONOMER"/>
<dbReference type="PIRSF" id="PIRSF004681">
    <property type="entry name" value="UCP004681"/>
    <property type="match status" value="1"/>
</dbReference>